<evidence type="ECO:0000313" key="6">
    <source>
        <dbReference type="Proteomes" id="UP000315891"/>
    </source>
</evidence>
<dbReference type="SMART" id="SM00052">
    <property type="entry name" value="EAL"/>
    <property type="match status" value="1"/>
</dbReference>
<dbReference type="GO" id="GO:0005737">
    <property type="term" value="C:cytoplasm"/>
    <property type="evidence" value="ECO:0007669"/>
    <property type="project" value="UniProtKB-SubCell"/>
</dbReference>
<dbReference type="InterPro" id="IPR014710">
    <property type="entry name" value="RmlC-like_jellyroll"/>
</dbReference>
<dbReference type="SUPFAM" id="SSF141868">
    <property type="entry name" value="EAL domain-like"/>
    <property type="match status" value="1"/>
</dbReference>
<dbReference type="PROSITE" id="PS50883">
    <property type="entry name" value="EAL"/>
    <property type="match status" value="1"/>
</dbReference>
<dbReference type="PROSITE" id="PS50042">
    <property type="entry name" value="CNMP_BINDING_3"/>
    <property type="match status" value="1"/>
</dbReference>
<dbReference type="Pfam" id="PF00563">
    <property type="entry name" value="EAL"/>
    <property type="match status" value="1"/>
</dbReference>
<dbReference type="InterPro" id="IPR050706">
    <property type="entry name" value="Cyclic-di-GMP_PDE-like"/>
</dbReference>
<dbReference type="InterPro" id="IPR001633">
    <property type="entry name" value="EAL_dom"/>
</dbReference>
<dbReference type="EMBL" id="CP041742">
    <property type="protein sequence ID" value="QDQ73820.1"/>
    <property type="molecule type" value="Genomic_DNA"/>
</dbReference>
<reference evidence="5 6" key="1">
    <citation type="submission" date="2019-07" db="EMBL/GenBank/DDBJ databases">
        <title>Lysobacter weifangensis sp. nov., isolated from bensulfuron-methyl contaminated farmland soil.</title>
        <authorList>
            <person name="Zhao H."/>
        </authorList>
    </citation>
    <scope>NUCLEOTIDE SEQUENCE [LARGE SCALE GENOMIC DNA]</scope>
    <source>
        <strain evidence="5 6">CC-Bw-6</strain>
    </source>
</reference>
<keyword evidence="6" id="KW-1185">Reference proteome</keyword>
<dbReference type="Gene3D" id="3.20.20.450">
    <property type="entry name" value="EAL domain"/>
    <property type="match status" value="1"/>
</dbReference>
<organism evidence="5 6">
    <name type="scientific">Pseudoluteimonas lycopersici</name>
    <dbReference type="NCBI Taxonomy" id="1324796"/>
    <lineage>
        <taxon>Bacteria</taxon>
        <taxon>Pseudomonadati</taxon>
        <taxon>Pseudomonadota</taxon>
        <taxon>Gammaproteobacteria</taxon>
        <taxon>Lysobacterales</taxon>
        <taxon>Lysobacteraceae</taxon>
        <taxon>Pseudoluteimonas</taxon>
    </lineage>
</organism>
<evidence type="ECO:0000259" key="3">
    <source>
        <dbReference type="PROSITE" id="PS50042"/>
    </source>
</evidence>
<feature type="region of interest" description="Disordered" evidence="2">
    <location>
        <begin position="137"/>
        <end position="156"/>
    </location>
</feature>
<dbReference type="SMART" id="SM00100">
    <property type="entry name" value="cNMP"/>
    <property type="match status" value="1"/>
</dbReference>
<evidence type="ECO:0000256" key="1">
    <source>
        <dbReference type="ARBA" id="ARBA00004496"/>
    </source>
</evidence>
<feature type="domain" description="Cyclic nucleotide-binding" evidence="3">
    <location>
        <begin position="33"/>
        <end position="129"/>
    </location>
</feature>
<dbReference type="InterPro" id="IPR000595">
    <property type="entry name" value="cNMP-bd_dom"/>
</dbReference>
<dbReference type="GO" id="GO:0071111">
    <property type="term" value="F:cyclic-guanylate-specific phosphodiesterase activity"/>
    <property type="evidence" value="ECO:0007669"/>
    <property type="project" value="InterPro"/>
</dbReference>
<dbReference type="SUPFAM" id="SSF51206">
    <property type="entry name" value="cAMP-binding domain-like"/>
    <property type="match status" value="1"/>
</dbReference>
<comment type="subcellular location">
    <subcellularLocation>
        <location evidence="1">Cytoplasm</location>
    </subcellularLocation>
</comment>
<dbReference type="CDD" id="cd00038">
    <property type="entry name" value="CAP_ED"/>
    <property type="match status" value="1"/>
</dbReference>
<accession>A0A516V5L2</accession>
<evidence type="ECO:0000259" key="4">
    <source>
        <dbReference type="PROSITE" id="PS50883"/>
    </source>
</evidence>
<dbReference type="CDD" id="cd01948">
    <property type="entry name" value="EAL"/>
    <property type="match status" value="1"/>
</dbReference>
<dbReference type="OrthoDB" id="9812358at2"/>
<sequence>MSAIAGFRPAFRKHMDEMLRGKRMATIRRSLFAGEVLYRQGDPADCAWLIESGQVVLSSSDGQRRHEHGSFGPGEMLDELSMLDHGARTATATAASDAVLLAIEDEALRERIESCDPIVRAMVEGLARRMRRIQSGGEGASAHAVEGLPGEDHEQRTGIDKLRRDAQLRQALDEGGIEVRYQPIYDIPAARVAGYEALVRWELPGNGMVSPAEFIKLAEETSLIVPVGEYVLDRVVALLSQLRDLGHDPLPDIAVNLSARQLVEPGMARQIVDRVERAGLPRGALKLEVTESRMLDYEPVAAVMRHCREHGIRFALDDFGTGYSNLTHLHKLDFEYVKMDQAFARHMFDSPKAMAIVEAIVAMAHGIGADVICEGVETQAQLQRLRELEVRYAQGYLIGKAAPASEVLSGEAARGPADA</sequence>
<dbReference type="Pfam" id="PF00027">
    <property type="entry name" value="cNMP_binding"/>
    <property type="match status" value="1"/>
</dbReference>
<protein>
    <submittedName>
        <fullName evidence="5">EAL domain-containing protein</fullName>
    </submittedName>
</protein>
<dbReference type="PANTHER" id="PTHR33121:SF70">
    <property type="entry name" value="SIGNALING PROTEIN YKOW"/>
    <property type="match status" value="1"/>
</dbReference>
<feature type="domain" description="EAL" evidence="4">
    <location>
        <begin position="161"/>
        <end position="415"/>
    </location>
</feature>
<dbReference type="Gene3D" id="2.60.120.10">
    <property type="entry name" value="Jelly Rolls"/>
    <property type="match status" value="1"/>
</dbReference>
<dbReference type="InterPro" id="IPR035919">
    <property type="entry name" value="EAL_sf"/>
</dbReference>
<gene>
    <name evidence="5" type="ORF">FNZ56_08000</name>
</gene>
<dbReference type="Proteomes" id="UP000315891">
    <property type="component" value="Chromosome"/>
</dbReference>
<dbReference type="PANTHER" id="PTHR33121">
    <property type="entry name" value="CYCLIC DI-GMP PHOSPHODIESTERASE PDEF"/>
    <property type="match status" value="1"/>
</dbReference>
<name>A0A516V5L2_9GAMM</name>
<evidence type="ECO:0000256" key="2">
    <source>
        <dbReference type="SAM" id="MobiDB-lite"/>
    </source>
</evidence>
<dbReference type="InterPro" id="IPR018490">
    <property type="entry name" value="cNMP-bd_dom_sf"/>
</dbReference>
<dbReference type="AlphaFoldDB" id="A0A516V5L2"/>
<proteinExistence type="predicted"/>
<evidence type="ECO:0000313" key="5">
    <source>
        <dbReference type="EMBL" id="QDQ73820.1"/>
    </source>
</evidence>